<dbReference type="InterPro" id="IPR040851">
    <property type="entry name" value="ParB-like_C"/>
</dbReference>
<feature type="region of interest" description="Disordered" evidence="1">
    <location>
        <begin position="45"/>
        <end position="124"/>
    </location>
</feature>
<keyword evidence="4" id="KW-1185">Reference proteome</keyword>
<dbReference type="Gene3D" id="6.10.180.30">
    <property type="match status" value="1"/>
</dbReference>
<dbReference type="RefSeq" id="WP_159554256.1">
    <property type="nucleotide sequence ID" value="NZ_BAAAOU010000010.1"/>
</dbReference>
<evidence type="ECO:0000256" key="1">
    <source>
        <dbReference type="SAM" id="MobiDB-lite"/>
    </source>
</evidence>
<reference evidence="4" key="1">
    <citation type="journal article" date="2019" name="Int. J. Syst. Evol. Microbiol.">
        <title>The Global Catalogue of Microorganisms (GCM) 10K type strain sequencing project: providing services to taxonomists for standard genome sequencing and annotation.</title>
        <authorList>
            <consortium name="The Broad Institute Genomics Platform"/>
            <consortium name="The Broad Institute Genome Sequencing Center for Infectious Disease"/>
            <person name="Wu L."/>
            <person name="Ma J."/>
        </authorList>
    </citation>
    <scope>NUCLEOTIDE SEQUENCE [LARGE SCALE GENOMIC DNA]</scope>
    <source>
        <strain evidence="4">CGMCC 1.7064</strain>
    </source>
</reference>
<evidence type="ECO:0000313" key="3">
    <source>
        <dbReference type="EMBL" id="GGO48795.1"/>
    </source>
</evidence>
<protein>
    <recommendedName>
        <fullName evidence="2">ParB-like C-terminal domain-containing protein</fullName>
    </recommendedName>
</protein>
<accession>A0ABQ2MAD9</accession>
<gene>
    <name evidence="3" type="ORF">GCM10010977_29220</name>
</gene>
<feature type="compositionally biased region" description="Low complexity" evidence="1">
    <location>
        <begin position="45"/>
        <end position="59"/>
    </location>
</feature>
<organism evidence="3 4">
    <name type="scientific">Citricoccus zhacaiensis</name>
    <dbReference type="NCBI Taxonomy" id="489142"/>
    <lineage>
        <taxon>Bacteria</taxon>
        <taxon>Bacillati</taxon>
        <taxon>Actinomycetota</taxon>
        <taxon>Actinomycetes</taxon>
        <taxon>Micrococcales</taxon>
        <taxon>Micrococcaceae</taxon>
        <taxon>Citricoccus</taxon>
    </lineage>
</organism>
<evidence type="ECO:0000313" key="4">
    <source>
        <dbReference type="Proteomes" id="UP000642509"/>
    </source>
</evidence>
<evidence type="ECO:0000259" key="2">
    <source>
        <dbReference type="Pfam" id="PF18064"/>
    </source>
</evidence>
<dbReference type="Pfam" id="PF18064">
    <property type="entry name" value="CB_ParB_C"/>
    <property type="match status" value="1"/>
</dbReference>
<name>A0ABQ2MAD9_9MICC</name>
<comment type="caution">
    <text evidence="3">The sequence shown here is derived from an EMBL/GenBank/DDBJ whole genome shotgun (WGS) entry which is preliminary data.</text>
</comment>
<sequence>MSRSDNVSRGSGGEDGANALKSLRRVGLKKARSTSVVNDLVAGESAAAEEASNAPAPVVTDKTAKTPAAPDSVQPAPVEPAPLAPPATPEPTLMPPPTQDQQSTPAPTAVSETAEEKPRKVTFYQDNEQRLRARAAYVHTIPVTGATSWSDFIARAVERETLRLEAAYNDGEPFTQMPGMVRRGRPFSS</sequence>
<feature type="compositionally biased region" description="Pro residues" evidence="1">
    <location>
        <begin position="77"/>
        <end position="98"/>
    </location>
</feature>
<proteinExistence type="predicted"/>
<dbReference type="EMBL" id="BMLQ01000010">
    <property type="protein sequence ID" value="GGO48795.1"/>
    <property type="molecule type" value="Genomic_DNA"/>
</dbReference>
<feature type="domain" description="ParB-like C-terminal" evidence="2">
    <location>
        <begin position="132"/>
        <end position="171"/>
    </location>
</feature>
<dbReference type="Proteomes" id="UP000642509">
    <property type="component" value="Unassembled WGS sequence"/>
</dbReference>